<evidence type="ECO:0000313" key="1">
    <source>
        <dbReference type="EMBL" id="MET1757145.1"/>
    </source>
</evidence>
<sequence length="144" mass="16318">MANEMPKSSEFTGLTRKVIEYSEAFAEIVEKAKGGTLSDADWQRIEQIVDTEAFERVGIFLGAQAEVIDWAKYKYYVSQYAAGTTWEGTLRHVTEEPGRVILELEERNASDGVTDVSNTVTIYEFSDAGKLRHLDVYIMPLEKR</sequence>
<keyword evidence="2" id="KW-1185">Reference proteome</keyword>
<protein>
    <recommendedName>
        <fullName evidence="3">SnoaL-like domain-containing protein</fullName>
    </recommendedName>
</protein>
<proteinExistence type="predicted"/>
<dbReference type="Proteomes" id="UP001548713">
    <property type="component" value="Unassembled WGS sequence"/>
</dbReference>
<dbReference type="EMBL" id="JBEWLY010000027">
    <property type="protein sequence ID" value="MET1757145.1"/>
    <property type="molecule type" value="Genomic_DNA"/>
</dbReference>
<accession>A0ABV2D5L4</accession>
<reference evidence="1 2" key="1">
    <citation type="submission" date="2024-07" db="EMBL/GenBank/DDBJ databases">
        <title>Novosphingobium kalidii RD2P27.</title>
        <authorList>
            <person name="Sun J.-Q."/>
        </authorList>
    </citation>
    <scope>NUCLEOTIDE SEQUENCE [LARGE SCALE GENOMIC DNA]</scope>
    <source>
        <strain evidence="1 2">RD2P27</strain>
    </source>
</reference>
<organism evidence="1 2">
    <name type="scientific">Novosphingobium kalidii</name>
    <dbReference type="NCBI Taxonomy" id="3230299"/>
    <lineage>
        <taxon>Bacteria</taxon>
        <taxon>Pseudomonadati</taxon>
        <taxon>Pseudomonadota</taxon>
        <taxon>Alphaproteobacteria</taxon>
        <taxon>Sphingomonadales</taxon>
        <taxon>Sphingomonadaceae</taxon>
        <taxon>Novosphingobium</taxon>
    </lineage>
</organism>
<dbReference type="RefSeq" id="WP_353985625.1">
    <property type="nucleotide sequence ID" value="NZ_JBEWLY010000027.1"/>
</dbReference>
<evidence type="ECO:0000313" key="2">
    <source>
        <dbReference type="Proteomes" id="UP001548713"/>
    </source>
</evidence>
<name>A0ABV2D5L4_9SPHN</name>
<evidence type="ECO:0008006" key="3">
    <source>
        <dbReference type="Google" id="ProtNLM"/>
    </source>
</evidence>
<gene>
    <name evidence="1" type="ORF">ABVV53_17015</name>
</gene>
<comment type="caution">
    <text evidence="1">The sequence shown here is derived from an EMBL/GenBank/DDBJ whole genome shotgun (WGS) entry which is preliminary data.</text>
</comment>